<dbReference type="GO" id="GO:0071973">
    <property type="term" value="P:bacterial-type flagellum-dependent cell motility"/>
    <property type="evidence" value="ECO:0007669"/>
    <property type="project" value="InterPro"/>
</dbReference>
<dbReference type="GeneID" id="93222546"/>
<dbReference type="InterPro" id="IPR013384">
    <property type="entry name" value="Flagell_FlgL"/>
</dbReference>
<accession>A0A2K3QUT9</accession>
<dbReference type="EMBL" id="JASUBT010000008">
    <property type="protein sequence ID" value="MDL4936414.1"/>
    <property type="molecule type" value="Genomic_DNA"/>
</dbReference>
<keyword evidence="6" id="KW-0282">Flagellum</keyword>
<dbReference type="EMBL" id="CP050485">
    <property type="protein sequence ID" value="QOG25915.1"/>
    <property type="molecule type" value="Genomic_DNA"/>
</dbReference>
<dbReference type="EMBL" id="JABXJK010000034">
    <property type="protein sequence ID" value="MBA0972445.1"/>
    <property type="molecule type" value="Genomic_DNA"/>
</dbReference>
<dbReference type="PANTHER" id="PTHR42792:SF1">
    <property type="entry name" value="FLAGELLAR HOOK-ASSOCIATED PROTEIN 3"/>
    <property type="match status" value="1"/>
</dbReference>
<evidence type="ECO:0000313" key="11">
    <source>
        <dbReference type="Proteomes" id="UP001241571"/>
    </source>
</evidence>
<dbReference type="PANTHER" id="PTHR42792">
    <property type="entry name" value="FLAGELLIN"/>
    <property type="match status" value="1"/>
</dbReference>
<evidence type="ECO:0000313" key="6">
    <source>
        <dbReference type="EMBL" id="MBA0972445.1"/>
    </source>
</evidence>
<gene>
    <name evidence="6" type="primary">flgL</name>
    <name evidence="8" type="ORF">EGM181_00720</name>
    <name evidence="6" type="ORF">HWH42_07590</name>
    <name evidence="7" type="ORF">QRX88_11870</name>
</gene>
<dbReference type="Proteomes" id="UP000516696">
    <property type="component" value="Chromosome"/>
</dbReference>
<keyword evidence="3" id="KW-0975">Bacterial flagellum</keyword>
<feature type="domain" description="Flagellin N-terminal" evidence="4">
    <location>
        <begin position="3"/>
        <end position="140"/>
    </location>
</feature>
<dbReference type="Gene3D" id="1.20.1330.10">
    <property type="entry name" value="f41 fragment of flagellin, N-terminal domain"/>
    <property type="match status" value="1"/>
</dbReference>
<evidence type="ECO:0000256" key="3">
    <source>
        <dbReference type="ARBA" id="ARBA00023143"/>
    </source>
</evidence>
<dbReference type="InterPro" id="IPR001492">
    <property type="entry name" value="Flagellin"/>
</dbReference>
<feature type="domain" description="Flagellin C-terminal" evidence="5">
    <location>
        <begin position="224"/>
        <end position="304"/>
    </location>
</feature>
<evidence type="ECO:0000256" key="1">
    <source>
        <dbReference type="ARBA" id="ARBA00004365"/>
    </source>
</evidence>
<keyword evidence="6" id="KW-0966">Cell projection</keyword>
<evidence type="ECO:0000313" key="10">
    <source>
        <dbReference type="Proteomes" id="UP000571857"/>
    </source>
</evidence>
<dbReference type="AlphaFoldDB" id="A0A2K3QUT9"/>
<reference evidence="7 11" key="3">
    <citation type="submission" date="2023-06" db="EMBL/GenBank/DDBJ databases">
        <title>Acute promotion of culturable opportunistic pathogens and persistent increase of antibiotic resistance following antibiotic exposure in mouse gut microbiota.</title>
        <authorList>
            <person name="Li L."/>
            <person name="Wang B."/>
            <person name="Sun Y."/>
            <person name="Wang M."/>
            <person name="Xu H."/>
        </authorList>
    </citation>
    <scope>NUCLEOTIDE SEQUENCE [LARGE SCALE GENOMIC DNA]</scope>
    <source>
        <strain evidence="7 11">CRI2_2</strain>
    </source>
</reference>
<dbReference type="InterPro" id="IPR001029">
    <property type="entry name" value="Flagellin_N"/>
</dbReference>
<dbReference type="NCBIfam" id="TIGR02550">
    <property type="entry name" value="flagell_flgL"/>
    <property type="match status" value="1"/>
</dbReference>
<dbReference type="RefSeq" id="WP_103300683.1">
    <property type="nucleotide sequence ID" value="NZ_BSYC01000001.1"/>
</dbReference>
<evidence type="ECO:0000256" key="2">
    <source>
        <dbReference type="ARBA" id="ARBA00005709"/>
    </source>
</evidence>
<comment type="similarity">
    <text evidence="2">Belongs to the bacterial flagellin family.</text>
</comment>
<evidence type="ECO:0000259" key="5">
    <source>
        <dbReference type="Pfam" id="PF00700"/>
    </source>
</evidence>
<evidence type="ECO:0000259" key="4">
    <source>
        <dbReference type="Pfam" id="PF00669"/>
    </source>
</evidence>
<evidence type="ECO:0000313" key="8">
    <source>
        <dbReference type="EMBL" id="QOG25915.1"/>
    </source>
</evidence>
<dbReference type="Pfam" id="PF00700">
    <property type="entry name" value="Flagellin_C"/>
    <property type="match status" value="1"/>
</dbReference>
<reference evidence="8 9" key="1">
    <citation type="submission" date="2020-03" db="EMBL/GenBank/DDBJ databases">
        <title>Characterization of ganglioside-mimicking enterococci.</title>
        <authorList>
            <person name="Patry R.T."/>
            <person name="Nothaft H."/>
            <person name="Bridger R."/>
            <person name="Shajahan A."/>
            <person name="Huynh S."/>
            <person name="Sanchez S."/>
            <person name="Azadi P."/>
            <person name="Cooper K."/>
            <person name="Miller W.G."/>
            <person name="Parker C.T."/>
            <person name="Wells L."/>
            <person name="Szymanski C.M."/>
        </authorList>
    </citation>
    <scope>NUCLEOTIDE SEQUENCE [LARGE SCALE GENOMIC DNA]</scope>
    <source>
        <strain evidence="8 9">EGM181</strain>
    </source>
</reference>
<dbReference type="InterPro" id="IPR046358">
    <property type="entry name" value="Flagellin_C"/>
</dbReference>
<sequence>MRISNNITYSDFIRNLGTNASNVHKTLNQLSSLKEVSKSSENPLLISKIMNLTGSINQNATFGSTIKDSISWSKVQDSTLDNVSKSMLRIRSLIQSSANGTNGDDELKANKAEIEEEIEGIVEALNTNYDGRYIFGGTSTTTPPFEIVKEDGEIVGIKYNGTSKDLPREIANGVSVDLLSDGSRLMKETGTESDPENLSTYFNDLLSALRTDDKEALGGKLLEAHDEYANHFVNVRSQIGALYNRLEAASDRNETEKLNLTETLSNKQDIDFVEKYMEFSNQMTAYQSTLAMGTKIMQLTILDYVR</sequence>
<dbReference type="GO" id="GO:0009424">
    <property type="term" value="C:bacterial-type flagellum hook"/>
    <property type="evidence" value="ECO:0007669"/>
    <property type="project" value="InterPro"/>
</dbReference>
<dbReference type="Proteomes" id="UP001241571">
    <property type="component" value="Unassembled WGS sequence"/>
</dbReference>
<comment type="subcellular location">
    <subcellularLocation>
        <location evidence="1">Bacterial flagellum</location>
    </subcellularLocation>
</comment>
<evidence type="ECO:0000313" key="9">
    <source>
        <dbReference type="Proteomes" id="UP000516696"/>
    </source>
</evidence>
<keyword evidence="6" id="KW-0969">Cilium</keyword>
<name>A0A2K3QUT9_ENTGA</name>
<organism evidence="6 10">
    <name type="scientific">Enterococcus gallinarum</name>
    <dbReference type="NCBI Taxonomy" id="1353"/>
    <lineage>
        <taxon>Bacteria</taxon>
        <taxon>Bacillati</taxon>
        <taxon>Bacillota</taxon>
        <taxon>Bacilli</taxon>
        <taxon>Lactobacillales</taxon>
        <taxon>Enterococcaceae</taxon>
        <taxon>Enterococcus</taxon>
    </lineage>
</organism>
<dbReference type="Proteomes" id="UP000571857">
    <property type="component" value="Unassembled WGS sequence"/>
</dbReference>
<dbReference type="Pfam" id="PF00669">
    <property type="entry name" value="Flagellin_N"/>
    <property type="match status" value="1"/>
</dbReference>
<dbReference type="GO" id="GO:0005198">
    <property type="term" value="F:structural molecule activity"/>
    <property type="evidence" value="ECO:0007669"/>
    <property type="project" value="InterPro"/>
</dbReference>
<proteinExistence type="inferred from homology"/>
<reference evidence="6 10" key="2">
    <citation type="submission" date="2020-06" db="EMBL/GenBank/DDBJ databases">
        <title>Crossreactivity between MHC class I-restricted antigens from cancer cells and an enterococcal bacteriophage.</title>
        <authorList>
            <person name="Fluckiger A."/>
            <person name="Daillere R."/>
            <person name="Sassi M."/>
            <person name="Cattoir V."/>
            <person name="Kroemer G."/>
            <person name="Zitvogel L."/>
        </authorList>
    </citation>
    <scope>NUCLEOTIDE SEQUENCE [LARGE SCALE GENOMIC DNA]</scope>
    <source>
        <strain evidence="6 10">EG4</strain>
    </source>
</reference>
<protein>
    <submittedName>
        <fullName evidence="8">Flagellar hook-associated protein 3</fullName>
    </submittedName>
    <submittedName>
        <fullName evidence="6">Flagellar hook-associated protein FlgL</fullName>
    </submittedName>
</protein>
<evidence type="ECO:0000313" key="7">
    <source>
        <dbReference type="EMBL" id="MDL4936414.1"/>
    </source>
</evidence>
<dbReference type="SUPFAM" id="SSF64518">
    <property type="entry name" value="Phase 1 flagellin"/>
    <property type="match status" value="1"/>
</dbReference>